<evidence type="ECO:0008006" key="4">
    <source>
        <dbReference type="Google" id="ProtNLM"/>
    </source>
</evidence>
<dbReference type="EMBL" id="JBITYG010000021">
    <property type="protein sequence ID" value="MFI9106644.1"/>
    <property type="molecule type" value="Genomic_DNA"/>
</dbReference>
<gene>
    <name evidence="2" type="ORF">ACIGXA_39725</name>
</gene>
<dbReference type="Gene3D" id="2.40.10.10">
    <property type="entry name" value="Trypsin-like serine proteases"/>
    <property type="match status" value="2"/>
</dbReference>
<evidence type="ECO:0000313" key="2">
    <source>
        <dbReference type="EMBL" id="MFI9106644.1"/>
    </source>
</evidence>
<dbReference type="InterPro" id="IPR028994">
    <property type="entry name" value="Integrin_alpha_N"/>
</dbReference>
<sequence length="532" mass="56845">MASATPIADKRPNPANLRRPQTASSQLDSKPFAGVASVGVTFKVGKDLSTHNCTASAVHGGVGNLIITAGHCNPDAATVFVPMYQKGKNAADQPYGIWPVERGFRDSRRTDTGVPSDLDFAFARVKPNAKGQQLETAIGGSNVLTRATGYAQQVTVIGYPMAKYDKSDTAITCSPTTSLLPGRDQMQMVCGGYYGGVSGSAWMTGFNGRTGNIIGILGGEGTGGPNDHLSYATMAHDQMFRLYDDALNNREPVRNDAYQQPHLPYSLGTGNTWQHARLLAAGEYTGDGRSDLIVVWTDGEVTLFVGDGANNFNAEQQLVKPKSAWTEVAAITGGDFSGNNLFDLIVRWNSGEVTLISDISTAGLGASTRLAPAGSIWMHAMQLIGGRFGTAGLTTDLIVRWVDGETTLYTNTSTAGFGTEHRLQPAGDLWTHATLLASGDFTGNDNWDVMIRWSDGELDLYPDANPAGLGAEKRINDPNELWTHDLAMTAGSYNSNGHPDDLIIRWSDGETTLYANTGNTLGTEYPLVPPKV</sequence>
<organism evidence="2 3">
    <name type="scientific">Streptomyces fildesensis</name>
    <dbReference type="NCBI Taxonomy" id="375757"/>
    <lineage>
        <taxon>Bacteria</taxon>
        <taxon>Bacillati</taxon>
        <taxon>Actinomycetota</taxon>
        <taxon>Actinomycetes</taxon>
        <taxon>Kitasatosporales</taxon>
        <taxon>Streptomycetaceae</taxon>
        <taxon>Streptomyces</taxon>
    </lineage>
</organism>
<dbReference type="SUPFAM" id="SSF50494">
    <property type="entry name" value="Trypsin-like serine proteases"/>
    <property type="match status" value="1"/>
</dbReference>
<proteinExistence type="predicted"/>
<evidence type="ECO:0000313" key="3">
    <source>
        <dbReference type="Proteomes" id="UP001614394"/>
    </source>
</evidence>
<feature type="compositionally biased region" description="Polar residues" evidence="1">
    <location>
        <begin position="19"/>
        <end position="28"/>
    </location>
</feature>
<comment type="caution">
    <text evidence="2">The sequence shown here is derived from an EMBL/GenBank/DDBJ whole genome shotgun (WGS) entry which is preliminary data.</text>
</comment>
<dbReference type="InterPro" id="IPR043504">
    <property type="entry name" value="Peptidase_S1_PA_chymotrypsin"/>
</dbReference>
<dbReference type="Proteomes" id="UP001614394">
    <property type="component" value="Unassembled WGS sequence"/>
</dbReference>
<feature type="region of interest" description="Disordered" evidence="1">
    <location>
        <begin position="1"/>
        <end position="29"/>
    </location>
</feature>
<dbReference type="InterPro" id="IPR009003">
    <property type="entry name" value="Peptidase_S1_PA"/>
</dbReference>
<dbReference type="RefSeq" id="WP_399658310.1">
    <property type="nucleotide sequence ID" value="NZ_JBITYG010000021.1"/>
</dbReference>
<keyword evidence="3" id="KW-1185">Reference proteome</keyword>
<dbReference type="SUPFAM" id="SSF69318">
    <property type="entry name" value="Integrin alpha N-terminal domain"/>
    <property type="match status" value="1"/>
</dbReference>
<evidence type="ECO:0000256" key="1">
    <source>
        <dbReference type="SAM" id="MobiDB-lite"/>
    </source>
</evidence>
<reference evidence="2 3" key="1">
    <citation type="submission" date="2024-10" db="EMBL/GenBank/DDBJ databases">
        <title>The Natural Products Discovery Center: Release of the First 8490 Sequenced Strains for Exploring Actinobacteria Biosynthetic Diversity.</title>
        <authorList>
            <person name="Kalkreuter E."/>
            <person name="Kautsar S.A."/>
            <person name="Yang D."/>
            <person name="Bader C.D."/>
            <person name="Teijaro C.N."/>
            <person name="Fluegel L."/>
            <person name="Davis C.M."/>
            <person name="Simpson J.R."/>
            <person name="Lauterbach L."/>
            <person name="Steele A.D."/>
            <person name="Gui C."/>
            <person name="Meng S."/>
            <person name="Li G."/>
            <person name="Viehrig K."/>
            <person name="Ye F."/>
            <person name="Su P."/>
            <person name="Kiefer A.F."/>
            <person name="Nichols A."/>
            <person name="Cepeda A.J."/>
            <person name="Yan W."/>
            <person name="Fan B."/>
            <person name="Jiang Y."/>
            <person name="Adhikari A."/>
            <person name="Zheng C.-J."/>
            <person name="Schuster L."/>
            <person name="Cowan T.M."/>
            <person name="Smanski M.J."/>
            <person name="Chevrette M.G."/>
            <person name="De Carvalho L.P.S."/>
            <person name="Shen B."/>
        </authorList>
    </citation>
    <scope>NUCLEOTIDE SEQUENCE [LARGE SCALE GENOMIC DNA]</scope>
    <source>
        <strain evidence="2 3">NPDC053399</strain>
    </source>
</reference>
<name>A0ABW8CJK6_9ACTN</name>
<protein>
    <recommendedName>
        <fullName evidence="4">Peptidase S1 domain-containing protein</fullName>
    </recommendedName>
</protein>
<accession>A0ABW8CJK6</accession>